<keyword evidence="2" id="KW-0472">Membrane</keyword>
<proteinExistence type="predicted"/>
<reference evidence="4 5" key="1">
    <citation type="submission" date="2022-01" db="EMBL/GenBank/DDBJ databases">
        <title>Collection of gut derived symbiotic bacterial strains cultured from healthy donors.</title>
        <authorList>
            <person name="Lin H."/>
            <person name="Kohout C."/>
            <person name="Waligurski E."/>
            <person name="Pamer E.G."/>
        </authorList>
    </citation>
    <scope>NUCLEOTIDE SEQUENCE [LARGE SCALE GENOMIC DNA]</scope>
    <source>
        <strain evidence="4 5">DFI.7.58</strain>
    </source>
</reference>
<evidence type="ECO:0000256" key="1">
    <source>
        <dbReference type="SAM" id="MobiDB-lite"/>
    </source>
</evidence>
<gene>
    <name evidence="4" type="ORF">L0P57_00025</name>
</gene>
<dbReference type="EMBL" id="JAKNHQ010000001">
    <property type="protein sequence ID" value="MCG4609335.1"/>
    <property type="molecule type" value="Genomic_DNA"/>
</dbReference>
<feature type="domain" description="M23ase beta-sheet core" evidence="3">
    <location>
        <begin position="147"/>
        <end position="242"/>
    </location>
</feature>
<organism evidence="4 5">
    <name type="scientific">Anaeromassilibacillus senegalensis</name>
    <dbReference type="NCBI Taxonomy" id="1673717"/>
    <lineage>
        <taxon>Bacteria</taxon>
        <taxon>Bacillati</taxon>
        <taxon>Bacillota</taxon>
        <taxon>Clostridia</taxon>
        <taxon>Eubacteriales</taxon>
        <taxon>Acutalibacteraceae</taxon>
        <taxon>Anaeromassilibacillus</taxon>
    </lineage>
</organism>
<accession>A0ABS9MEW5</accession>
<dbReference type="PANTHER" id="PTHR21666:SF270">
    <property type="entry name" value="MUREIN HYDROLASE ACTIVATOR ENVC"/>
    <property type="match status" value="1"/>
</dbReference>
<feature type="region of interest" description="Disordered" evidence="1">
    <location>
        <begin position="48"/>
        <end position="109"/>
    </location>
</feature>
<feature type="compositionally biased region" description="Low complexity" evidence="1">
    <location>
        <begin position="71"/>
        <end position="84"/>
    </location>
</feature>
<evidence type="ECO:0000259" key="3">
    <source>
        <dbReference type="Pfam" id="PF01551"/>
    </source>
</evidence>
<dbReference type="InterPro" id="IPR011055">
    <property type="entry name" value="Dup_hybrid_motif"/>
</dbReference>
<evidence type="ECO:0000313" key="5">
    <source>
        <dbReference type="Proteomes" id="UP001298681"/>
    </source>
</evidence>
<feature type="compositionally biased region" description="Low complexity" evidence="1">
    <location>
        <begin position="91"/>
        <end position="105"/>
    </location>
</feature>
<dbReference type="RefSeq" id="WP_087234027.1">
    <property type="nucleotide sequence ID" value="NZ_JAKNHQ010000001.1"/>
</dbReference>
<dbReference type="InterPro" id="IPR050570">
    <property type="entry name" value="Cell_wall_metabolism_enzyme"/>
</dbReference>
<protein>
    <submittedName>
        <fullName evidence="4">M23 family metallopeptidase</fullName>
    </submittedName>
</protein>
<dbReference type="Gene3D" id="2.70.70.10">
    <property type="entry name" value="Glucose Permease (Domain IIA)"/>
    <property type="match status" value="1"/>
</dbReference>
<dbReference type="InterPro" id="IPR016047">
    <property type="entry name" value="M23ase_b-sheet_dom"/>
</dbReference>
<dbReference type="CDD" id="cd12797">
    <property type="entry name" value="M23_peptidase"/>
    <property type="match status" value="1"/>
</dbReference>
<sequence length="247" mass="25917">MTNNHYQKNHSSGGASKGFYIALGVCLIAIGVAAWTTYDSVINYATPEEEPSSSQTTAYPANEAVSGVLEVPGSSSPGTTSSTPSAPPSTSPSSQAPQSKAPVSSEEPAVKTTTVPLSFSYPVDGTVVQKFSIDNLIYSKTMKDWRAHAGVDFAAELGTEVKAIADGTVKNAYHDDLFGNVVYIEHGETGGCYCGLETMDVKAGDTVKAGQKIGTVGTTPCESADDPHLHFAVKKSGKWIDPLTIFE</sequence>
<dbReference type="SUPFAM" id="SSF51261">
    <property type="entry name" value="Duplicated hybrid motif"/>
    <property type="match status" value="1"/>
</dbReference>
<dbReference type="Proteomes" id="UP001298681">
    <property type="component" value="Unassembled WGS sequence"/>
</dbReference>
<evidence type="ECO:0000256" key="2">
    <source>
        <dbReference type="SAM" id="Phobius"/>
    </source>
</evidence>
<keyword evidence="2" id="KW-1133">Transmembrane helix</keyword>
<dbReference type="Pfam" id="PF01551">
    <property type="entry name" value="Peptidase_M23"/>
    <property type="match status" value="1"/>
</dbReference>
<name>A0ABS9MEW5_9FIRM</name>
<dbReference type="PANTHER" id="PTHR21666">
    <property type="entry name" value="PEPTIDASE-RELATED"/>
    <property type="match status" value="1"/>
</dbReference>
<evidence type="ECO:0000313" key="4">
    <source>
        <dbReference type="EMBL" id="MCG4609335.1"/>
    </source>
</evidence>
<keyword evidence="5" id="KW-1185">Reference proteome</keyword>
<keyword evidence="2" id="KW-0812">Transmembrane</keyword>
<comment type="caution">
    <text evidence="4">The sequence shown here is derived from an EMBL/GenBank/DDBJ whole genome shotgun (WGS) entry which is preliminary data.</text>
</comment>
<feature type="transmembrane region" description="Helical" evidence="2">
    <location>
        <begin position="20"/>
        <end position="38"/>
    </location>
</feature>